<evidence type="ECO:0000256" key="1">
    <source>
        <dbReference type="SAM" id="MobiDB-lite"/>
    </source>
</evidence>
<gene>
    <name evidence="2" type="ORF">GCM10009606_07400</name>
</gene>
<keyword evidence="3" id="KW-1185">Reference proteome</keyword>
<comment type="caution">
    <text evidence="2">The sequence shown here is derived from an EMBL/GenBank/DDBJ whole genome shotgun (WGS) entry which is preliminary data.</text>
</comment>
<sequence length="60" mass="6306">MGFGNVAEFEGSEGCDATAGGACRVRDHTSREGLSTSCLTRDSRGKVDRGSEHVSCALDR</sequence>
<proteinExistence type="predicted"/>
<accession>A0ABN1U940</accession>
<evidence type="ECO:0000313" key="2">
    <source>
        <dbReference type="EMBL" id="GAA1130030.1"/>
    </source>
</evidence>
<name>A0ABN1U940_9ACTN</name>
<feature type="region of interest" description="Disordered" evidence="1">
    <location>
        <begin position="1"/>
        <end position="20"/>
    </location>
</feature>
<reference evidence="2 3" key="1">
    <citation type="journal article" date="2019" name="Int. J. Syst. Evol. Microbiol.">
        <title>The Global Catalogue of Microorganisms (GCM) 10K type strain sequencing project: providing services to taxonomists for standard genome sequencing and annotation.</title>
        <authorList>
            <consortium name="The Broad Institute Genomics Platform"/>
            <consortium name="The Broad Institute Genome Sequencing Center for Infectious Disease"/>
            <person name="Wu L."/>
            <person name="Ma J."/>
        </authorList>
    </citation>
    <scope>NUCLEOTIDE SEQUENCE [LARGE SCALE GENOMIC DNA]</scope>
    <source>
        <strain evidence="2 3">JCM 11813</strain>
    </source>
</reference>
<protein>
    <submittedName>
        <fullName evidence="2">Uncharacterized protein</fullName>
    </submittedName>
</protein>
<evidence type="ECO:0000313" key="3">
    <source>
        <dbReference type="Proteomes" id="UP001499979"/>
    </source>
</evidence>
<dbReference type="Proteomes" id="UP001499979">
    <property type="component" value="Unassembled WGS sequence"/>
</dbReference>
<dbReference type="EMBL" id="BAAAJE010000002">
    <property type="protein sequence ID" value="GAA1130030.1"/>
    <property type="molecule type" value="Genomic_DNA"/>
</dbReference>
<organism evidence="2 3">
    <name type="scientific">Nocardioides aquiterrae</name>
    <dbReference type="NCBI Taxonomy" id="203799"/>
    <lineage>
        <taxon>Bacteria</taxon>
        <taxon>Bacillati</taxon>
        <taxon>Actinomycetota</taxon>
        <taxon>Actinomycetes</taxon>
        <taxon>Propionibacteriales</taxon>
        <taxon>Nocardioidaceae</taxon>
        <taxon>Nocardioides</taxon>
    </lineage>
</organism>